<dbReference type="Proteomes" id="UP001176521">
    <property type="component" value="Unassembled WGS sequence"/>
</dbReference>
<evidence type="ECO:0000256" key="2">
    <source>
        <dbReference type="SAM" id="SignalP"/>
    </source>
</evidence>
<evidence type="ECO:0000313" key="4">
    <source>
        <dbReference type="Proteomes" id="UP001176521"/>
    </source>
</evidence>
<feature type="chain" id="PRO_5042956507" evidence="2">
    <location>
        <begin position="22"/>
        <end position="460"/>
    </location>
</feature>
<feature type="compositionally biased region" description="Basic and acidic residues" evidence="1">
    <location>
        <begin position="391"/>
        <end position="405"/>
    </location>
</feature>
<evidence type="ECO:0000313" key="3">
    <source>
        <dbReference type="EMBL" id="KAK0524854.1"/>
    </source>
</evidence>
<dbReference type="AlphaFoldDB" id="A0AAN6JIR6"/>
<feature type="compositionally biased region" description="Gly residues" evidence="1">
    <location>
        <begin position="377"/>
        <end position="388"/>
    </location>
</feature>
<keyword evidence="4" id="KW-1185">Reference proteome</keyword>
<dbReference type="EMBL" id="JAPDMQ010000430">
    <property type="protein sequence ID" value="KAK0524854.1"/>
    <property type="molecule type" value="Genomic_DNA"/>
</dbReference>
<reference evidence="3" key="1">
    <citation type="journal article" date="2023" name="PhytoFront">
        <title>Draft Genome Resources of Seven Strains of Tilletia horrida, Causal Agent of Kernel Smut of Rice.</title>
        <authorList>
            <person name="Khanal S."/>
            <person name="Antony Babu S."/>
            <person name="Zhou X.G."/>
        </authorList>
    </citation>
    <scope>NUCLEOTIDE SEQUENCE</scope>
    <source>
        <strain evidence="3">TX3</strain>
    </source>
</reference>
<organism evidence="3 4">
    <name type="scientific">Tilletia horrida</name>
    <dbReference type="NCBI Taxonomy" id="155126"/>
    <lineage>
        <taxon>Eukaryota</taxon>
        <taxon>Fungi</taxon>
        <taxon>Dikarya</taxon>
        <taxon>Basidiomycota</taxon>
        <taxon>Ustilaginomycotina</taxon>
        <taxon>Exobasidiomycetes</taxon>
        <taxon>Tilletiales</taxon>
        <taxon>Tilletiaceae</taxon>
        <taxon>Tilletia</taxon>
    </lineage>
</organism>
<feature type="compositionally biased region" description="Basic and acidic residues" evidence="1">
    <location>
        <begin position="416"/>
        <end position="425"/>
    </location>
</feature>
<sequence>MKTQLLALALLASAFTRSISALPIVDEQKQDHADRRLLLGGSNTPVPWHTMNPAGGSWWKKRLLDPAAPSPTSDHLLNLTPSVKRSDVPAEERPWARSAHNCPGGQCWGKKVVAPRSGANCPGGQCFSKKVKTDVHLDRECSGGQCWSNLASRRDLPTGEPALDRSFVAPTPAPADPEARAAAIAPRNSLNCPDGQCFGHRRSGASPAETLNCPDGQCWPHRVAAAAAPAQSPNCPGGQCWSRRRLDAGPAETIDCPSGECFYGRALAPAPAPTPAPLVRAPTADQKHADDEEKRGEEKLEPRLSSHNCPGGQCWASKRADAVVRSAVPEFHGSSLECPDGQCWNYRKRRSSVPPSRAQDDVAEAEARAARVSPLGTDGGDSDGGQNWGGRRAEAEADENSRDPHGGQAFYRSLGKQKEGEREEAAAAAKRGGQPPNPPSGTCFYNCKRDLAAATEAAAA</sequence>
<feature type="compositionally biased region" description="Basic and acidic residues" evidence="1">
    <location>
        <begin position="285"/>
        <end position="304"/>
    </location>
</feature>
<accession>A0AAN6JIR6</accession>
<keyword evidence="2" id="KW-0732">Signal</keyword>
<feature type="region of interest" description="Disordered" evidence="1">
    <location>
        <begin position="350"/>
        <end position="442"/>
    </location>
</feature>
<evidence type="ECO:0000256" key="1">
    <source>
        <dbReference type="SAM" id="MobiDB-lite"/>
    </source>
</evidence>
<comment type="caution">
    <text evidence="3">The sequence shown here is derived from an EMBL/GenBank/DDBJ whole genome shotgun (WGS) entry which is preliminary data.</text>
</comment>
<feature type="region of interest" description="Disordered" evidence="1">
    <location>
        <begin position="273"/>
        <end position="306"/>
    </location>
</feature>
<gene>
    <name evidence="3" type="ORF">OC842_005701</name>
</gene>
<protein>
    <submittedName>
        <fullName evidence="3">Uncharacterized protein</fullName>
    </submittedName>
</protein>
<feature type="signal peptide" evidence="2">
    <location>
        <begin position="1"/>
        <end position="21"/>
    </location>
</feature>
<name>A0AAN6JIR6_9BASI</name>
<proteinExistence type="predicted"/>